<name>A0AAV5FC90_ELECO</name>
<reference evidence="2" key="1">
    <citation type="journal article" date="2018" name="DNA Res.">
        <title>Multiple hybrid de novo genome assembly of finger millet, an orphan allotetraploid crop.</title>
        <authorList>
            <person name="Hatakeyama M."/>
            <person name="Aluri S."/>
            <person name="Balachadran M.T."/>
            <person name="Sivarajan S.R."/>
            <person name="Patrignani A."/>
            <person name="Gruter S."/>
            <person name="Poveda L."/>
            <person name="Shimizu-Inatsugi R."/>
            <person name="Baeten J."/>
            <person name="Francoijs K.J."/>
            <person name="Nataraja K.N."/>
            <person name="Reddy Y.A.N."/>
            <person name="Phadnis S."/>
            <person name="Ravikumar R.L."/>
            <person name="Schlapbach R."/>
            <person name="Sreeman S.M."/>
            <person name="Shimizu K.K."/>
        </authorList>
    </citation>
    <scope>NUCLEOTIDE SEQUENCE</scope>
</reference>
<evidence type="ECO:0000256" key="1">
    <source>
        <dbReference type="SAM" id="MobiDB-lite"/>
    </source>
</evidence>
<reference evidence="2" key="2">
    <citation type="submission" date="2021-12" db="EMBL/GenBank/DDBJ databases">
        <title>Resequencing data analysis of finger millet.</title>
        <authorList>
            <person name="Hatakeyama M."/>
            <person name="Aluri S."/>
            <person name="Balachadran M.T."/>
            <person name="Sivarajan S.R."/>
            <person name="Poveda L."/>
            <person name="Shimizu-Inatsugi R."/>
            <person name="Schlapbach R."/>
            <person name="Sreeman S.M."/>
            <person name="Shimizu K.K."/>
        </authorList>
    </citation>
    <scope>NUCLEOTIDE SEQUENCE</scope>
</reference>
<feature type="region of interest" description="Disordered" evidence="1">
    <location>
        <begin position="1"/>
        <end position="31"/>
    </location>
</feature>
<organism evidence="2 3">
    <name type="scientific">Eleusine coracana subsp. coracana</name>
    <dbReference type="NCBI Taxonomy" id="191504"/>
    <lineage>
        <taxon>Eukaryota</taxon>
        <taxon>Viridiplantae</taxon>
        <taxon>Streptophyta</taxon>
        <taxon>Embryophyta</taxon>
        <taxon>Tracheophyta</taxon>
        <taxon>Spermatophyta</taxon>
        <taxon>Magnoliopsida</taxon>
        <taxon>Liliopsida</taxon>
        <taxon>Poales</taxon>
        <taxon>Poaceae</taxon>
        <taxon>PACMAD clade</taxon>
        <taxon>Chloridoideae</taxon>
        <taxon>Cynodonteae</taxon>
        <taxon>Eleusininae</taxon>
        <taxon>Eleusine</taxon>
    </lineage>
</organism>
<comment type="caution">
    <text evidence="2">The sequence shown here is derived from an EMBL/GenBank/DDBJ whole genome shotgun (WGS) entry which is preliminary data.</text>
</comment>
<feature type="region of interest" description="Disordered" evidence="1">
    <location>
        <begin position="61"/>
        <end position="85"/>
    </location>
</feature>
<feature type="region of interest" description="Disordered" evidence="1">
    <location>
        <begin position="118"/>
        <end position="139"/>
    </location>
</feature>
<gene>
    <name evidence="2" type="primary">gb20376</name>
    <name evidence="2" type="ORF">PR202_gb20376</name>
</gene>
<dbReference type="AlphaFoldDB" id="A0AAV5FC90"/>
<keyword evidence="3" id="KW-1185">Reference proteome</keyword>
<accession>A0AAV5FC90</accession>
<feature type="compositionally biased region" description="Basic and acidic residues" evidence="1">
    <location>
        <begin position="8"/>
        <end position="23"/>
    </location>
</feature>
<dbReference type="EMBL" id="BQKI01000083">
    <property type="protein sequence ID" value="GJN31920.1"/>
    <property type="molecule type" value="Genomic_DNA"/>
</dbReference>
<evidence type="ECO:0000313" key="2">
    <source>
        <dbReference type="EMBL" id="GJN31920.1"/>
    </source>
</evidence>
<protein>
    <submittedName>
        <fullName evidence="2">Uncharacterized protein</fullName>
    </submittedName>
</protein>
<sequence>MAHNATVVRDRELEGGEAKRTEHQMYPGHGLATGSAPGGLCADAPWAHGSTGGLAAATLPRLGPPHRRPLPAPRSGGRHGPCHRPNRDLLEGWTAAPFPHACTTSSISFTFARTQIRRRARPTPPPRARSVGGLGPTPPPAPEPLLFALLPHPPKRLLPICLLCLPCHTTSPRKPARPRAGSAGTTRCWLADGPYLLPSLRWPSPPLHGRERERTRRGGGWRYRCGHAGERKRLFFHREVR</sequence>
<proteinExistence type="predicted"/>
<evidence type="ECO:0000313" key="3">
    <source>
        <dbReference type="Proteomes" id="UP001054889"/>
    </source>
</evidence>
<dbReference type="Proteomes" id="UP001054889">
    <property type="component" value="Unassembled WGS sequence"/>
</dbReference>